<reference evidence="2" key="1">
    <citation type="journal article" date="2019" name="Beilstein J. Org. Chem.">
        <title>Nanangenines: drimane sesquiterpenoids as the dominant metabolite cohort of a novel Australian fungus, Aspergillus nanangensis.</title>
        <authorList>
            <person name="Lacey H.J."/>
            <person name="Gilchrist C.L.M."/>
            <person name="Crombie A."/>
            <person name="Kalaitzis J.A."/>
            <person name="Vuong D."/>
            <person name="Rutledge P.J."/>
            <person name="Turner P."/>
            <person name="Pitt J.I."/>
            <person name="Lacey E."/>
            <person name="Chooi Y.H."/>
            <person name="Piggott A.M."/>
        </authorList>
    </citation>
    <scope>NUCLEOTIDE SEQUENCE</scope>
    <source>
        <strain evidence="2">MST-FP2251</strain>
    </source>
</reference>
<evidence type="ECO:0000313" key="3">
    <source>
        <dbReference type="Proteomes" id="UP001194746"/>
    </source>
</evidence>
<dbReference type="Proteomes" id="UP001194746">
    <property type="component" value="Unassembled WGS sequence"/>
</dbReference>
<feature type="signal peptide" evidence="1">
    <location>
        <begin position="1"/>
        <end position="25"/>
    </location>
</feature>
<reference evidence="2" key="2">
    <citation type="submission" date="2020-02" db="EMBL/GenBank/DDBJ databases">
        <authorList>
            <person name="Gilchrist C.L.M."/>
            <person name="Chooi Y.-H."/>
        </authorList>
    </citation>
    <scope>NUCLEOTIDE SEQUENCE</scope>
    <source>
        <strain evidence="2">MST-FP2251</strain>
    </source>
</reference>
<gene>
    <name evidence="2" type="ORF">FE257_008815</name>
</gene>
<protein>
    <submittedName>
        <fullName evidence="2">Uncharacterized protein</fullName>
    </submittedName>
</protein>
<accession>A0AAD4CKK2</accession>
<evidence type="ECO:0000256" key="1">
    <source>
        <dbReference type="SAM" id="SignalP"/>
    </source>
</evidence>
<feature type="chain" id="PRO_5042177642" evidence="1">
    <location>
        <begin position="26"/>
        <end position="294"/>
    </location>
</feature>
<sequence>MGSSTTLYLTDIVSTLLLDWLAISGDEELRRNSSPYSGSFFGGEAFLNYKTSPSGAEGRIRMLAYAWVAPLPPYPKGPNGPNNPVMIGFKAWESAKPLEEIDESYDGVRWLGHYCLETPDLVQFSSIRRVLDYGKREYEDIFDLDFSPDPADGATVLFNGTTASNLDPAVGFSDVRILLPGDLSNSTGVLRLGEPPGLNMTGSITNTSMEIRLDGAGNGTREGVSDLSPKEDTHVSFSITFLGTFDNDNSTAAVYVSPANQSLSWVLNGGAHSVPIMFHLGCQAFMVVFCLYFV</sequence>
<dbReference type="AlphaFoldDB" id="A0AAD4CKK2"/>
<keyword evidence="1" id="KW-0732">Signal</keyword>
<keyword evidence="3" id="KW-1185">Reference proteome</keyword>
<comment type="caution">
    <text evidence="2">The sequence shown here is derived from an EMBL/GenBank/DDBJ whole genome shotgun (WGS) entry which is preliminary data.</text>
</comment>
<name>A0AAD4CKK2_ASPNN</name>
<evidence type="ECO:0000313" key="2">
    <source>
        <dbReference type="EMBL" id="KAF9888246.1"/>
    </source>
</evidence>
<dbReference type="EMBL" id="VCAU01000049">
    <property type="protein sequence ID" value="KAF9888246.1"/>
    <property type="molecule type" value="Genomic_DNA"/>
</dbReference>
<organism evidence="2 3">
    <name type="scientific">Aspergillus nanangensis</name>
    <dbReference type="NCBI Taxonomy" id="2582783"/>
    <lineage>
        <taxon>Eukaryota</taxon>
        <taxon>Fungi</taxon>
        <taxon>Dikarya</taxon>
        <taxon>Ascomycota</taxon>
        <taxon>Pezizomycotina</taxon>
        <taxon>Eurotiomycetes</taxon>
        <taxon>Eurotiomycetidae</taxon>
        <taxon>Eurotiales</taxon>
        <taxon>Aspergillaceae</taxon>
        <taxon>Aspergillus</taxon>
        <taxon>Aspergillus subgen. Circumdati</taxon>
    </lineage>
</organism>
<proteinExistence type="predicted"/>